<reference evidence="1" key="1">
    <citation type="submission" date="2018-02" db="EMBL/GenBank/DDBJ databases">
        <title>The genomes of Aspergillus section Nigri reveals drivers in fungal speciation.</title>
        <authorList>
            <consortium name="DOE Joint Genome Institute"/>
            <person name="Vesth T.C."/>
            <person name="Nybo J."/>
            <person name="Theobald S."/>
            <person name="Brandl J."/>
            <person name="Frisvad J.C."/>
            <person name="Nielsen K.F."/>
            <person name="Lyhne E.K."/>
            <person name="Kogle M.E."/>
            <person name="Kuo A."/>
            <person name="Riley R."/>
            <person name="Clum A."/>
            <person name="Nolan M."/>
            <person name="Lipzen A."/>
            <person name="Salamov A."/>
            <person name="Henrissat B."/>
            <person name="Wiebenga A."/>
            <person name="De vries R.P."/>
            <person name="Grigoriev I.V."/>
            <person name="Mortensen U.H."/>
            <person name="Andersen M.R."/>
            <person name="Baker S.E."/>
        </authorList>
    </citation>
    <scope>NUCLEOTIDE SEQUENCE</scope>
    <source>
        <strain evidence="1">CBS 621.78</strain>
    </source>
</reference>
<gene>
    <name evidence="1" type="ORF">BO95DRAFT_130921</name>
</gene>
<keyword evidence="2" id="KW-1185">Reference proteome</keyword>
<accession>A0ACD1G941</accession>
<dbReference type="EMBL" id="KZ825343">
    <property type="protein sequence ID" value="RAH45649.1"/>
    <property type="molecule type" value="Genomic_DNA"/>
</dbReference>
<name>A0ACD1G941_9EURO</name>
<evidence type="ECO:0000313" key="1">
    <source>
        <dbReference type="EMBL" id="RAH45649.1"/>
    </source>
</evidence>
<protein>
    <submittedName>
        <fullName evidence="1">Uncharacterized protein</fullName>
    </submittedName>
</protein>
<sequence length="146" mass="16536">MDGISCELFLSLLILTSVSDLLITFPLLLSEHLLSPISKPEQRGSLPSFRGPCSHEDEKYRLPFLLPIVFLLSILGYIDRPDFCSFILRYFRYRPPRAGREELQQYTSTLIGNNTYHGPTLVSFSTVLCISVGFVTLAKPVLALRR</sequence>
<evidence type="ECO:0000313" key="2">
    <source>
        <dbReference type="Proteomes" id="UP000249057"/>
    </source>
</evidence>
<dbReference type="Proteomes" id="UP000249057">
    <property type="component" value="Unassembled WGS sequence"/>
</dbReference>
<proteinExistence type="predicted"/>
<organism evidence="1 2">
    <name type="scientific">Aspergillus brunneoviolaceus CBS 621.78</name>
    <dbReference type="NCBI Taxonomy" id="1450534"/>
    <lineage>
        <taxon>Eukaryota</taxon>
        <taxon>Fungi</taxon>
        <taxon>Dikarya</taxon>
        <taxon>Ascomycota</taxon>
        <taxon>Pezizomycotina</taxon>
        <taxon>Eurotiomycetes</taxon>
        <taxon>Eurotiomycetidae</taxon>
        <taxon>Eurotiales</taxon>
        <taxon>Aspergillaceae</taxon>
        <taxon>Aspergillus</taxon>
        <taxon>Aspergillus subgen. Circumdati</taxon>
    </lineage>
</organism>